<gene>
    <name evidence="5" type="ORF">STRAU_0195</name>
</gene>
<dbReference type="Proteomes" id="UP000014629">
    <property type="component" value="Unassembled WGS sequence"/>
</dbReference>
<dbReference type="GO" id="GO:0008168">
    <property type="term" value="F:methyltransferase activity"/>
    <property type="evidence" value="ECO:0007669"/>
    <property type="project" value="UniProtKB-KW"/>
</dbReference>
<dbReference type="GO" id="GO:0032259">
    <property type="term" value="P:methylation"/>
    <property type="evidence" value="ECO:0007669"/>
    <property type="project" value="UniProtKB-KW"/>
</dbReference>
<dbReference type="SUPFAM" id="SSF53335">
    <property type="entry name" value="S-adenosyl-L-methionine-dependent methyltransferases"/>
    <property type="match status" value="1"/>
</dbReference>
<evidence type="ECO:0000313" key="6">
    <source>
        <dbReference type="Proteomes" id="UP000014629"/>
    </source>
</evidence>
<dbReference type="InterPro" id="IPR029063">
    <property type="entry name" value="SAM-dependent_MTases_sf"/>
</dbReference>
<name>S4AZK0_9ACTN</name>
<dbReference type="CDD" id="cd02440">
    <property type="entry name" value="AdoMet_MTases"/>
    <property type="match status" value="1"/>
</dbReference>
<dbReference type="AlphaFoldDB" id="S4AZK0"/>
<dbReference type="PATRIC" id="fig|1286094.4.peg.192"/>
<feature type="domain" description="Methyltransferase" evidence="4">
    <location>
        <begin position="49"/>
        <end position="144"/>
    </location>
</feature>
<organism evidence="5 6">
    <name type="scientific">Streptomyces aurantiacus JA 4570</name>
    <dbReference type="NCBI Taxonomy" id="1286094"/>
    <lineage>
        <taxon>Bacteria</taxon>
        <taxon>Bacillati</taxon>
        <taxon>Actinomycetota</taxon>
        <taxon>Actinomycetes</taxon>
        <taxon>Kitasatosporales</taxon>
        <taxon>Streptomycetaceae</taxon>
        <taxon>Streptomyces</taxon>
        <taxon>Streptomyces aurantiacus group</taxon>
    </lineage>
</organism>
<keyword evidence="6" id="KW-1185">Reference proteome</keyword>
<dbReference type="Pfam" id="PF13649">
    <property type="entry name" value="Methyltransf_25"/>
    <property type="match status" value="1"/>
</dbReference>
<keyword evidence="3" id="KW-0949">S-adenosyl-L-methionine</keyword>
<accession>S4AZK0</accession>
<dbReference type="Gene3D" id="3.40.50.150">
    <property type="entry name" value="Vaccinia Virus protein VP39"/>
    <property type="match status" value="1"/>
</dbReference>
<keyword evidence="1" id="KW-0489">Methyltransferase</keyword>
<keyword evidence="2" id="KW-0808">Transferase</keyword>
<dbReference type="PANTHER" id="PTHR43464">
    <property type="entry name" value="METHYLTRANSFERASE"/>
    <property type="match status" value="1"/>
</dbReference>
<evidence type="ECO:0000313" key="5">
    <source>
        <dbReference type="EMBL" id="EPH46782.1"/>
    </source>
</evidence>
<dbReference type="EMBL" id="AOPZ01000007">
    <property type="protein sequence ID" value="EPH46782.1"/>
    <property type="molecule type" value="Genomic_DNA"/>
</dbReference>
<evidence type="ECO:0000259" key="4">
    <source>
        <dbReference type="Pfam" id="PF13649"/>
    </source>
</evidence>
<protein>
    <recommendedName>
        <fullName evidence="4">Methyltransferase domain-containing protein</fullName>
    </recommendedName>
</protein>
<evidence type="ECO:0000256" key="3">
    <source>
        <dbReference type="ARBA" id="ARBA00022691"/>
    </source>
</evidence>
<dbReference type="RefSeq" id="WP_016638329.1">
    <property type="nucleotide sequence ID" value="NZ_AOPZ01000007.1"/>
</dbReference>
<dbReference type="PANTHER" id="PTHR43464:SF19">
    <property type="entry name" value="UBIQUINONE BIOSYNTHESIS O-METHYLTRANSFERASE, MITOCHONDRIAL"/>
    <property type="match status" value="1"/>
</dbReference>
<reference evidence="5 6" key="1">
    <citation type="submission" date="2013-02" db="EMBL/GenBank/DDBJ databases">
        <title>Draft Genome Sequence of Streptomyces aurantiacus, Which Produces Setomimycin.</title>
        <authorList>
            <person name="Gruening B.A."/>
            <person name="Praeg A."/>
            <person name="Erxleben A."/>
            <person name="Guenther S."/>
            <person name="Mueller M."/>
        </authorList>
    </citation>
    <scope>NUCLEOTIDE SEQUENCE [LARGE SCALE GENOMIC DNA]</scope>
    <source>
        <strain evidence="5 6">JA 4570</strain>
    </source>
</reference>
<comment type="caution">
    <text evidence="5">The sequence shown here is derived from an EMBL/GenBank/DDBJ whole genome shotgun (WGS) entry which is preliminary data.</text>
</comment>
<evidence type="ECO:0000256" key="2">
    <source>
        <dbReference type="ARBA" id="ARBA00022679"/>
    </source>
</evidence>
<sequence>MTDTSSPRSAQAYWEDFYRDRDRDAAPDRPRPNELLVREVAGLPSGTALDLGCAEGGDALWLAERGWRVTAVDVSATVLRRAAGRAARAGLDELIDWQRHDLSQSFPEGSFDLVSAQFLHSPVARDGEREGILGRAADAVAPGGVLVIGSHAGWPSWQDEPPFAYHFQTNAEMLAQLGPAGREWTVETDELLTRELPGPDGRPGSRADAVLTLRRAG</sequence>
<proteinExistence type="predicted"/>
<evidence type="ECO:0000256" key="1">
    <source>
        <dbReference type="ARBA" id="ARBA00022603"/>
    </source>
</evidence>
<dbReference type="InterPro" id="IPR041698">
    <property type="entry name" value="Methyltransf_25"/>
</dbReference>
<dbReference type="OrthoDB" id="9786503at2"/>